<dbReference type="AlphaFoldDB" id="A0A9P0AHG9"/>
<feature type="compositionally biased region" description="Low complexity" evidence="1">
    <location>
        <begin position="210"/>
        <end position="224"/>
    </location>
</feature>
<protein>
    <submittedName>
        <fullName evidence="2">Uncharacterized protein</fullName>
    </submittedName>
</protein>
<organism evidence="2 3">
    <name type="scientific">Bemisia tabaci</name>
    <name type="common">Sweetpotato whitefly</name>
    <name type="synonym">Aleurodes tabaci</name>
    <dbReference type="NCBI Taxonomy" id="7038"/>
    <lineage>
        <taxon>Eukaryota</taxon>
        <taxon>Metazoa</taxon>
        <taxon>Ecdysozoa</taxon>
        <taxon>Arthropoda</taxon>
        <taxon>Hexapoda</taxon>
        <taxon>Insecta</taxon>
        <taxon>Pterygota</taxon>
        <taxon>Neoptera</taxon>
        <taxon>Paraneoptera</taxon>
        <taxon>Hemiptera</taxon>
        <taxon>Sternorrhyncha</taxon>
        <taxon>Aleyrodoidea</taxon>
        <taxon>Aleyrodidae</taxon>
        <taxon>Aleyrodinae</taxon>
        <taxon>Bemisia</taxon>
    </lineage>
</organism>
<accession>A0A9P0AHG9</accession>
<dbReference type="OrthoDB" id="6589276at2759"/>
<evidence type="ECO:0000313" key="2">
    <source>
        <dbReference type="EMBL" id="CAH0394648.1"/>
    </source>
</evidence>
<evidence type="ECO:0000256" key="1">
    <source>
        <dbReference type="SAM" id="MobiDB-lite"/>
    </source>
</evidence>
<feature type="region of interest" description="Disordered" evidence="1">
    <location>
        <begin position="130"/>
        <end position="155"/>
    </location>
</feature>
<dbReference type="EMBL" id="OU963869">
    <property type="protein sequence ID" value="CAH0394648.1"/>
    <property type="molecule type" value="Genomic_DNA"/>
</dbReference>
<reference evidence="2" key="1">
    <citation type="submission" date="2021-12" db="EMBL/GenBank/DDBJ databases">
        <authorList>
            <person name="King R."/>
        </authorList>
    </citation>
    <scope>NUCLEOTIDE SEQUENCE</scope>
</reference>
<evidence type="ECO:0000313" key="3">
    <source>
        <dbReference type="Proteomes" id="UP001152759"/>
    </source>
</evidence>
<feature type="compositionally biased region" description="Basic and acidic residues" evidence="1">
    <location>
        <begin position="187"/>
        <end position="196"/>
    </location>
</feature>
<dbReference type="PANTHER" id="PTHR46113:SF1">
    <property type="entry name" value="PEPTIDASE M17 LEUCYL AMINOPEPTIDASE N-TERMINAL DOMAIN-CONTAINING PROTEIN"/>
    <property type="match status" value="1"/>
</dbReference>
<dbReference type="Proteomes" id="UP001152759">
    <property type="component" value="Chromosome 8"/>
</dbReference>
<feature type="region of interest" description="Disordered" evidence="1">
    <location>
        <begin position="176"/>
        <end position="196"/>
    </location>
</feature>
<feature type="region of interest" description="Disordered" evidence="1">
    <location>
        <begin position="209"/>
        <end position="233"/>
    </location>
</feature>
<name>A0A9P0AHG9_BEMTA</name>
<dbReference type="PANTHER" id="PTHR46113">
    <property type="entry name" value="SNAC DOMAIN-CONTAINING PROTEIN"/>
    <property type="match status" value="1"/>
</dbReference>
<proteinExistence type="predicted"/>
<dbReference type="KEGG" id="btab:109041369"/>
<gene>
    <name evidence="2" type="ORF">BEMITA_LOCUS12922</name>
</gene>
<sequence length="758" mass="87028">MRIKKYAKLLEPKSEITAEKYPSRGQVLSNLLYELNVKKQYLSQSVENVIDRVIPFWVKARSPTLRKDKCKKKLIQLYQEYRNIQRIVNKKNASKYEAAFTNSLHHLFEIDSSDALACMSVEDRPYLLSEKEKARRENQNSQKKEKKVDKQVLQEELPGEGYADRRYLASNELEAARKQMKKKKRTLREERQKQKAEAYAKRLSEKIILSGSSSQDSKPSSQGSVFESKLQSPKRKRLQILDEELSSTLDRTRTSNRNATFLIAKTAKSMGVDVKTLTVSEASVRRRRAELRKNSAQRIQKNFNPDVPLTIHVDGKLLPPLMGGKKKVDRLPILVTGHNIDQLLSVPALPSGKGIFIAEAICQTVREWNIEEQVKSICFDTTSSNTGVKSGSCVCTERILGKRLLYCACRHHVSELLLDAAVTSRIGKRNQPENPIFTNFRDKWEDINPSTYTTALDDPDILENVQPIKTELLNFCFEQLSKHKHREDYRELLELVIIFCGATPERGVRFRRPGAVSNARWMAKALYILKMYMFQKQLTMSKELLGHIKDICTFIVCIYVKYWFQSPSGAMAPKNDCDLLSSLLAYEKINLPISTAALEKLLNHLWYLSEELVAFAFFDERVPFKTKIRMVKAMEKESSTTSPPRKASLDINLLRRKKNISLENFVTSNTHNFFNLLNIPKDFLNSHPSEWSQLENYNAACKIVKSMKVVNDAAERSVALMTAFNNAITSKEDQKQFLLLTVTENLKKYPSARKTFLL</sequence>
<feature type="compositionally biased region" description="Basic and acidic residues" evidence="1">
    <location>
        <begin position="130"/>
        <end position="153"/>
    </location>
</feature>
<keyword evidence="3" id="KW-1185">Reference proteome</keyword>